<dbReference type="GeneID" id="93096892"/>
<dbReference type="InterPro" id="IPR025624">
    <property type="entry name" value="PcfK"/>
</dbReference>
<evidence type="ECO:0000313" key="3">
    <source>
        <dbReference type="Proteomes" id="UP000095614"/>
    </source>
</evidence>
<evidence type="ECO:0000256" key="1">
    <source>
        <dbReference type="SAM" id="MobiDB-lite"/>
    </source>
</evidence>
<dbReference type="AlphaFoldDB" id="A0A174HL36"/>
<name>A0A174HL36_BACUN</name>
<dbReference type="EMBL" id="CZAF01000004">
    <property type="protein sequence ID" value="CUO75604.1"/>
    <property type="molecule type" value="Genomic_DNA"/>
</dbReference>
<accession>A0A174HL36</accession>
<reference evidence="2 3" key="1">
    <citation type="submission" date="2015-09" db="EMBL/GenBank/DDBJ databases">
        <authorList>
            <consortium name="Pathogen Informatics"/>
        </authorList>
    </citation>
    <scope>NUCLEOTIDE SEQUENCE [LARGE SCALE GENOMIC DNA]</scope>
    <source>
        <strain evidence="2 3">2789STDY5834847</strain>
    </source>
</reference>
<proteinExistence type="predicted"/>
<evidence type="ECO:0000313" key="2">
    <source>
        <dbReference type="EMBL" id="CUO75604.1"/>
    </source>
</evidence>
<protein>
    <recommendedName>
        <fullName evidence="4">PcfK-like protein</fullName>
    </recommendedName>
</protein>
<dbReference type="Pfam" id="PF14058">
    <property type="entry name" value="PcfK"/>
    <property type="match status" value="1"/>
</dbReference>
<dbReference type="RefSeq" id="WP_007850559.1">
    <property type="nucleotide sequence ID" value="NZ_CZAF01000004.1"/>
</dbReference>
<dbReference type="OrthoDB" id="713714at2"/>
<evidence type="ECO:0008006" key="4">
    <source>
        <dbReference type="Google" id="ProtNLM"/>
    </source>
</evidence>
<dbReference type="Proteomes" id="UP000095614">
    <property type="component" value="Unassembled WGS sequence"/>
</dbReference>
<organism evidence="2 3">
    <name type="scientific">Bacteroides uniformis</name>
    <dbReference type="NCBI Taxonomy" id="820"/>
    <lineage>
        <taxon>Bacteria</taxon>
        <taxon>Pseudomonadati</taxon>
        <taxon>Bacteroidota</taxon>
        <taxon>Bacteroidia</taxon>
        <taxon>Bacteroidales</taxon>
        <taxon>Bacteroidaceae</taxon>
        <taxon>Bacteroides</taxon>
    </lineage>
</organism>
<feature type="region of interest" description="Disordered" evidence="1">
    <location>
        <begin position="114"/>
        <end position="146"/>
    </location>
</feature>
<gene>
    <name evidence="2" type="ORF">ERS852462_01434</name>
</gene>
<sequence length="146" mass="16613">MKGTEQFKQTIKAYLDERAKTDELFAVSYAKENKNLDDCITFVLNQAMAICKEGGCGMTDNEVYSLCTHYYDEDNIEVGKAVNCGVIVNHRVELTPEEQAEAREKALKAYQDEELRKIQQRNSRPKPTQKATKQEVTQPSLFDLGL</sequence>
<feature type="compositionally biased region" description="Polar residues" evidence="1">
    <location>
        <begin position="120"/>
        <end position="140"/>
    </location>
</feature>